<evidence type="ECO:0000313" key="2">
    <source>
        <dbReference type="EMBL" id="EYC05831.1"/>
    </source>
</evidence>
<dbReference type="Proteomes" id="UP000024635">
    <property type="component" value="Unassembled WGS sequence"/>
</dbReference>
<reference evidence="3" key="1">
    <citation type="journal article" date="2015" name="Nat. Genet.">
        <title>The genome and transcriptome of the zoonotic hookworm Ancylostoma ceylanicum identify infection-specific gene families.</title>
        <authorList>
            <person name="Schwarz E.M."/>
            <person name="Hu Y."/>
            <person name="Antoshechkin I."/>
            <person name="Miller M.M."/>
            <person name="Sternberg P.W."/>
            <person name="Aroian R.V."/>
        </authorList>
    </citation>
    <scope>NUCLEOTIDE SEQUENCE</scope>
    <source>
        <strain evidence="3">HY135</strain>
    </source>
</reference>
<evidence type="ECO:0000256" key="1">
    <source>
        <dbReference type="SAM" id="MobiDB-lite"/>
    </source>
</evidence>
<gene>
    <name evidence="2" type="primary">Acey_s0080.g1388</name>
    <name evidence="2" type="ORF">Y032_0080g1388</name>
</gene>
<accession>A0A016TST8</accession>
<evidence type="ECO:0000313" key="3">
    <source>
        <dbReference type="Proteomes" id="UP000024635"/>
    </source>
</evidence>
<sequence>MFSLFNLYYLLSDLRPYVASSAAERMPPKRKKQEEEGPLRKKAPIFTEAEPSRLIALYCEGRDRYHGRFRSGSRSGPSERQSLLKEWASDIPLMGLAHRTPEAIEEKIKNEVRRVQKFIRAEVRF</sequence>
<comment type="caution">
    <text evidence="2">The sequence shown here is derived from an EMBL/GenBank/DDBJ whole genome shotgun (WGS) entry which is preliminary data.</text>
</comment>
<protein>
    <submittedName>
        <fullName evidence="2">Uncharacterized protein</fullName>
    </submittedName>
</protein>
<dbReference type="EMBL" id="JARK01001416">
    <property type="protein sequence ID" value="EYC05831.1"/>
    <property type="molecule type" value="Genomic_DNA"/>
</dbReference>
<dbReference type="OrthoDB" id="5791247at2759"/>
<dbReference type="AlphaFoldDB" id="A0A016TST8"/>
<organism evidence="2 3">
    <name type="scientific">Ancylostoma ceylanicum</name>
    <dbReference type="NCBI Taxonomy" id="53326"/>
    <lineage>
        <taxon>Eukaryota</taxon>
        <taxon>Metazoa</taxon>
        <taxon>Ecdysozoa</taxon>
        <taxon>Nematoda</taxon>
        <taxon>Chromadorea</taxon>
        <taxon>Rhabditida</taxon>
        <taxon>Rhabditina</taxon>
        <taxon>Rhabditomorpha</taxon>
        <taxon>Strongyloidea</taxon>
        <taxon>Ancylostomatidae</taxon>
        <taxon>Ancylostomatinae</taxon>
        <taxon>Ancylostoma</taxon>
    </lineage>
</organism>
<keyword evidence="3" id="KW-1185">Reference proteome</keyword>
<name>A0A016TST8_9BILA</name>
<proteinExistence type="predicted"/>
<feature type="region of interest" description="Disordered" evidence="1">
    <location>
        <begin position="22"/>
        <end position="43"/>
    </location>
</feature>